<dbReference type="Proteomes" id="UP000663828">
    <property type="component" value="Unassembled WGS sequence"/>
</dbReference>
<name>A0A816CX02_ADIRI</name>
<evidence type="ECO:0000313" key="1">
    <source>
        <dbReference type="EMBL" id="CAF0792113.1"/>
    </source>
</evidence>
<dbReference type="EMBL" id="CAJNOJ010000011">
    <property type="protein sequence ID" value="CAF0792113.1"/>
    <property type="molecule type" value="Genomic_DNA"/>
</dbReference>
<comment type="caution">
    <text evidence="2">The sequence shown here is derived from an EMBL/GenBank/DDBJ whole genome shotgun (WGS) entry which is preliminary data.</text>
</comment>
<dbReference type="Proteomes" id="UP000663852">
    <property type="component" value="Unassembled WGS sequence"/>
</dbReference>
<dbReference type="OrthoDB" id="10543200at2759"/>
<keyword evidence="3" id="KW-1185">Reference proteome</keyword>
<dbReference type="EMBL" id="CAJNOR010008112">
    <property type="protein sequence ID" value="CAF1628803.1"/>
    <property type="molecule type" value="Genomic_DNA"/>
</dbReference>
<reference evidence="2" key="1">
    <citation type="submission" date="2021-02" db="EMBL/GenBank/DDBJ databases">
        <authorList>
            <person name="Nowell W R."/>
        </authorList>
    </citation>
    <scope>NUCLEOTIDE SEQUENCE</scope>
</reference>
<proteinExistence type="predicted"/>
<gene>
    <name evidence="1" type="ORF">EDS130_LOCUS4403</name>
    <name evidence="2" type="ORF">XAT740_LOCUS51290</name>
</gene>
<evidence type="ECO:0000313" key="3">
    <source>
        <dbReference type="Proteomes" id="UP000663828"/>
    </source>
</evidence>
<organism evidence="2 3">
    <name type="scientific">Adineta ricciae</name>
    <name type="common">Rotifer</name>
    <dbReference type="NCBI Taxonomy" id="249248"/>
    <lineage>
        <taxon>Eukaryota</taxon>
        <taxon>Metazoa</taxon>
        <taxon>Spiralia</taxon>
        <taxon>Gnathifera</taxon>
        <taxon>Rotifera</taxon>
        <taxon>Eurotatoria</taxon>
        <taxon>Bdelloidea</taxon>
        <taxon>Adinetida</taxon>
        <taxon>Adinetidae</taxon>
        <taxon>Adineta</taxon>
    </lineage>
</organism>
<accession>A0A816CX02</accession>
<protein>
    <submittedName>
        <fullName evidence="2">Uncharacterized protein</fullName>
    </submittedName>
</protein>
<evidence type="ECO:0000313" key="2">
    <source>
        <dbReference type="EMBL" id="CAF1628803.1"/>
    </source>
</evidence>
<sequence length="410" mass="46442">MDERTIIIHYKNQNCFVPVSDICNINVLELQQTAHEAFFGRRFVPGTDLPASVGCLSEGEFISEPLTIERLQEIYRIVQYQNSSSGNAENNKRPIGLWFYHYENNGLPFRHTVVESSLPSVNTQPVDEHNASHGTNLETTAVNVSSIDGTETPSDSAAARRTTMELVNEDKHRFTNDFRPEQKKQYRSDIFPKKPKVKNNEIPAEAQSTPAGINKKRKRTTKYAFHLQGVHTKKENGRTPYGEGWLPERYRRLIENDKTVLVCVAAVKYHSGCLYIDPLKGFVVDKKNHKIPLENPFILKLSNTNKNVSSNGCYPLKLALVQISGDIARQCTTEFKEGFKLNARTVNENPEDSDAEMMNEDDDSAGFLIAVVLAEEGKPDDIDWSTLIISNEIKYKIYPVKRQKTTDTTN</sequence>
<dbReference type="AlphaFoldDB" id="A0A816CX02"/>